<reference evidence="9 10" key="1">
    <citation type="submission" date="2023-03" db="EMBL/GenBank/DDBJ databases">
        <title>Novosphingobium cyanobacteriorum sp. nov., isolated from a eutrophic reservoir during the Microcystis bloom period.</title>
        <authorList>
            <person name="Kang M."/>
            <person name="Le V."/>
            <person name="Ko S.-R."/>
            <person name="Lee S.-A."/>
            <person name="Ahn C.-Y."/>
        </authorList>
    </citation>
    <scope>NUCLEOTIDE SEQUENCE [LARGE SCALE GENOMIC DNA]</scope>
    <source>
        <strain evidence="9 10">HBC54</strain>
    </source>
</reference>
<evidence type="ECO:0000256" key="2">
    <source>
        <dbReference type="ARBA" id="ARBA00022617"/>
    </source>
</evidence>
<proteinExistence type="predicted"/>
<evidence type="ECO:0000259" key="8">
    <source>
        <dbReference type="PROSITE" id="PS51007"/>
    </source>
</evidence>
<comment type="caution">
    <text evidence="9">The sequence shown here is derived from an EMBL/GenBank/DDBJ whole genome shotgun (WGS) entry which is preliminary data.</text>
</comment>
<protein>
    <submittedName>
        <fullName evidence="9">C-type cytochrome</fullName>
    </submittedName>
</protein>
<evidence type="ECO:0000256" key="1">
    <source>
        <dbReference type="ARBA" id="ARBA00022448"/>
    </source>
</evidence>
<dbReference type="Pfam" id="PF00034">
    <property type="entry name" value="Cytochrom_C"/>
    <property type="match status" value="1"/>
</dbReference>
<gene>
    <name evidence="9" type="ORF">POM99_05025</name>
</gene>
<keyword evidence="2 6" id="KW-0349">Heme</keyword>
<evidence type="ECO:0000256" key="3">
    <source>
        <dbReference type="ARBA" id="ARBA00022723"/>
    </source>
</evidence>
<evidence type="ECO:0000256" key="4">
    <source>
        <dbReference type="ARBA" id="ARBA00022982"/>
    </source>
</evidence>
<evidence type="ECO:0000313" key="10">
    <source>
        <dbReference type="Proteomes" id="UP001222770"/>
    </source>
</evidence>
<keyword evidence="10" id="KW-1185">Reference proteome</keyword>
<dbReference type="EMBL" id="JAROCY010000004">
    <property type="protein sequence ID" value="MDF8332557.1"/>
    <property type="molecule type" value="Genomic_DNA"/>
</dbReference>
<organism evidence="9 10">
    <name type="scientific">Novosphingobium cyanobacteriorum</name>
    <dbReference type="NCBI Taxonomy" id="3024215"/>
    <lineage>
        <taxon>Bacteria</taxon>
        <taxon>Pseudomonadati</taxon>
        <taxon>Pseudomonadota</taxon>
        <taxon>Alphaproteobacteria</taxon>
        <taxon>Sphingomonadales</taxon>
        <taxon>Sphingomonadaceae</taxon>
        <taxon>Novosphingobium</taxon>
    </lineage>
</organism>
<dbReference type="RefSeq" id="WP_277275767.1">
    <property type="nucleotide sequence ID" value="NZ_JAROCY010000004.1"/>
</dbReference>
<keyword evidence="7" id="KW-0732">Signal</keyword>
<dbReference type="PROSITE" id="PS51007">
    <property type="entry name" value="CYTC"/>
    <property type="match status" value="1"/>
</dbReference>
<dbReference type="PANTHER" id="PTHR33751:SF9">
    <property type="entry name" value="CYTOCHROME C4"/>
    <property type="match status" value="1"/>
</dbReference>
<name>A0ABT6CF62_9SPHN</name>
<accession>A0ABT6CF62</accession>
<dbReference type="InterPro" id="IPR050597">
    <property type="entry name" value="Cytochrome_c_Oxidase_Subunit"/>
</dbReference>
<evidence type="ECO:0000256" key="5">
    <source>
        <dbReference type="ARBA" id="ARBA00023004"/>
    </source>
</evidence>
<dbReference type="Proteomes" id="UP001222770">
    <property type="component" value="Unassembled WGS sequence"/>
</dbReference>
<keyword evidence="3 6" id="KW-0479">Metal-binding</keyword>
<dbReference type="PANTHER" id="PTHR33751">
    <property type="entry name" value="CBB3-TYPE CYTOCHROME C OXIDASE SUBUNIT FIXP"/>
    <property type="match status" value="1"/>
</dbReference>
<dbReference type="InterPro" id="IPR009056">
    <property type="entry name" value="Cyt_c-like_dom"/>
</dbReference>
<feature type="domain" description="Cytochrome c" evidence="8">
    <location>
        <begin position="28"/>
        <end position="116"/>
    </location>
</feature>
<keyword evidence="1" id="KW-0813">Transport</keyword>
<feature type="chain" id="PRO_5045725537" evidence="7">
    <location>
        <begin position="24"/>
        <end position="118"/>
    </location>
</feature>
<evidence type="ECO:0000313" key="9">
    <source>
        <dbReference type="EMBL" id="MDF8332557.1"/>
    </source>
</evidence>
<dbReference type="SUPFAM" id="SSF46626">
    <property type="entry name" value="Cytochrome c"/>
    <property type="match status" value="1"/>
</dbReference>
<keyword evidence="5 6" id="KW-0408">Iron</keyword>
<evidence type="ECO:0000256" key="6">
    <source>
        <dbReference type="PROSITE-ProRule" id="PRU00433"/>
    </source>
</evidence>
<dbReference type="Gene3D" id="1.10.760.10">
    <property type="entry name" value="Cytochrome c-like domain"/>
    <property type="match status" value="1"/>
</dbReference>
<dbReference type="InterPro" id="IPR036909">
    <property type="entry name" value="Cyt_c-like_dom_sf"/>
</dbReference>
<feature type="signal peptide" evidence="7">
    <location>
        <begin position="1"/>
        <end position="23"/>
    </location>
</feature>
<sequence length="118" mass="11826">MPHPLRSRSLALTVLAVPAVALAAAPAGDAARGAQLAQDWGEYGGYACAGCHGEGLRGSDVAPALAGRTAAYLAERLNAYRTGTATGANAAQMQAVATTMQDQDIADLSAYVAGLPGK</sequence>
<evidence type="ECO:0000256" key="7">
    <source>
        <dbReference type="SAM" id="SignalP"/>
    </source>
</evidence>
<keyword evidence="4" id="KW-0249">Electron transport</keyword>